<keyword evidence="1" id="KW-0805">Transcription regulation</keyword>
<dbReference type="InterPro" id="IPR011711">
    <property type="entry name" value="GntR_C"/>
</dbReference>
<organism evidence="5 6">
    <name type="scientific">Rhodococcoides trifolii</name>
    <dbReference type="NCBI Taxonomy" id="908250"/>
    <lineage>
        <taxon>Bacteria</taxon>
        <taxon>Bacillati</taxon>
        <taxon>Actinomycetota</taxon>
        <taxon>Actinomycetes</taxon>
        <taxon>Mycobacteriales</taxon>
        <taxon>Nocardiaceae</taxon>
        <taxon>Rhodococcoides</taxon>
    </lineage>
</organism>
<dbReference type="SUPFAM" id="SSF48008">
    <property type="entry name" value="GntR ligand-binding domain-like"/>
    <property type="match status" value="1"/>
</dbReference>
<dbReference type="Gene3D" id="1.20.120.530">
    <property type="entry name" value="GntR ligand-binding domain-like"/>
    <property type="match status" value="1"/>
</dbReference>
<protein>
    <submittedName>
        <fullName evidence="5">GntR family transcriptional regulator</fullName>
    </submittedName>
</protein>
<dbReference type="PROSITE" id="PS50949">
    <property type="entry name" value="HTH_GNTR"/>
    <property type="match status" value="1"/>
</dbReference>
<evidence type="ECO:0000256" key="2">
    <source>
        <dbReference type="ARBA" id="ARBA00023125"/>
    </source>
</evidence>
<dbReference type="AlphaFoldDB" id="A0A917CYD1"/>
<dbReference type="SUPFAM" id="SSF46785">
    <property type="entry name" value="Winged helix' DNA-binding domain"/>
    <property type="match status" value="1"/>
</dbReference>
<dbReference type="CDD" id="cd07377">
    <property type="entry name" value="WHTH_GntR"/>
    <property type="match status" value="1"/>
</dbReference>
<dbReference type="InterPro" id="IPR000524">
    <property type="entry name" value="Tscrpt_reg_HTH_GntR"/>
</dbReference>
<feature type="domain" description="HTH gntR-type" evidence="4">
    <location>
        <begin position="27"/>
        <end position="94"/>
    </location>
</feature>
<dbReference type="PANTHER" id="PTHR43537:SF45">
    <property type="entry name" value="GNTR FAMILY REGULATORY PROTEIN"/>
    <property type="match status" value="1"/>
</dbReference>
<dbReference type="Pfam" id="PF00392">
    <property type="entry name" value="GntR"/>
    <property type="match status" value="1"/>
</dbReference>
<dbReference type="GO" id="GO:0003700">
    <property type="term" value="F:DNA-binding transcription factor activity"/>
    <property type="evidence" value="ECO:0007669"/>
    <property type="project" value="InterPro"/>
</dbReference>
<evidence type="ECO:0000313" key="6">
    <source>
        <dbReference type="Proteomes" id="UP000654257"/>
    </source>
</evidence>
<dbReference type="SMART" id="SM00345">
    <property type="entry name" value="HTH_GNTR"/>
    <property type="match status" value="1"/>
</dbReference>
<sequence length="235" mass="26006">MLGNDLRENGTAPAQSVLGQLPPRDTTLLVRNVRDRLRLAITLGEIPAGSRLNQVKLAKQLGVSRMPVRSAITELVAEGLLELVAGGGVDVRILTAKDVKDAYEIRLALETRAVRHIAENQPTWGLGKIEQLVATHQPLVATYGEAELLAADRDFHMTILDSTDNPYMRRAILPVWSTVERAMVQVLHFDGVFRDAWDEHFGITEAMRAGNADLAEKRMRKHLGTAMEELSSRLS</sequence>
<dbReference type="InterPro" id="IPR008920">
    <property type="entry name" value="TF_FadR/GntR_C"/>
</dbReference>
<dbReference type="GO" id="GO:0003677">
    <property type="term" value="F:DNA binding"/>
    <property type="evidence" value="ECO:0007669"/>
    <property type="project" value="UniProtKB-KW"/>
</dbReference>
<dbReference type="InterPro" id="IPR036388">
    <property type="entry name" value="WH-like_DNA-bd_sf"/>
</dbReference>
<dbReference type="PANTHER" id="PTHR43537">
    <property type="entry name" value="TRANSCRIPTIONAL REGULATOR, GNTR FAMILY"/>
    <property type="match status" value="1"/>
</dbReference>
<evidence type="ECO:0000256" key="1">
    <source>
        <dbReference type="ARBA" id="ARBA00023015"/>
    </source>
</evidence>
<keyword evidence="2" id="KW-0238">DNA-binding</keyword>
<accession>A0A917CYD1</accession>
<dbReference type="Pfam" id="PF07729">
    <property type="entry name" value="FCD"/>
    <property type="match status" value="1"/>
</dbReference>
<dbReference type="Gene3D" id="1.10.10.10">
    <property type="entry name" value="Winged helix-like DNA-binding domain superfamily/Winged helix DNA-binding domain"/>
    <property type="match status" value="1"/>
</dbReference>
<keyword evidence="6" id="KW-1185">Reference proteome</keyword>
<dbReference type="Proteomes" id="UP000654257">
    <property type="component" value="Unassembled WGS sequence"/>
</dbReference>
<reference evidence="5" key="1">
    <citation type="journal article" date="2014" name="Int. J. Syst. Evol. Microbiol.">
        <title>Complete genome sequence of Corynebacterium casei LMG S-19264T (=DSM 44701T), isolated from a smear-ripened cheese.</title>
        <authorList>
            <consortium name="US DOE Joint Genome Institute (JGI-PGF)"/>
            <person name="Walter F."/>
            <person name="Albersmeier A."/>
            <person name="Kalinowski J."/>
            <person name="Ruckert C."/>
        </authorList>
    </citation>
    <scope>NUCLEOTIDE SEQUENCE</scope>
    <source>
        <strain evidence="5">CCM 7905</strain>
    </source>
</reference>
<evidence type="ECO:0000259" key="4">
    <source>
        <dbReference type="PROSITE" id="PS50949"/>
    </source>
</evidence>
<name>A0A917CYD1_9NOCA</name>
<dbReference type="SMART" id="SM00895">
    <property type="entry name" value="FCD"/>
    <property type="match status" value="1"/>
</dbReference>
<gene>
    <name evidence="5" type="ORF">GCM10007304_16840</name>
</gene>
<dbReference type="PRINTS" id="PR00035">
    <property type="entry name" value="HTHGNTR"/>
</dbReference>
<evidence type="ECO:0000256" key="3">
    <source>
        <dbReference type="ARBA" id="ARBA00023163"/>
    </source>
</evidence>
<evidence type="ECO:0000313" key="5">
    <source>
        <dbReference type="EMBL" id="GGG03375.1"/>
    </source>
</evidence>
<dbReference type="InterPro" id="IPR036390">
    <property type="entry name" value="WH_DNA-bd_sf"/>
</dbReference>
<proteinExistence type="predicted"/>
<reference evidence="5" key="2">
    <citation type="submission" date="2020-09" db="EMBL/GenBank/DDBJ databases">
        <authorList>
            <person name="Sun Q."/>
            <person name="Sedlacek I."/>
        </authorList>
    </citation>
    <scope>NUCLEOTIDE SEQUENCE</scope>
    <source>
        <strain evidence="5">CCM 7905</strain>
    </source>
</reference>
<comment type="caution">
    <text evidence="5">The sequence shown here is derived from an EMBL/GenBank/DDBJ whole genome shotgun (WGS) entry which is preliminary data.</text>
</comment>
<dbReference type="EMBL" id="BMCU01000002">
    <property type="protein sequence ID" value="GGG03375.1"/>
    <property type="molecule type" value="Genomic_DNA"/>
</dbReference>
<keyword evidence="3" id="KW-0804">Transcription</keyword>